<sequence>MLSIVPFRFLPRCGSLASTLRSKVSLPKTGAYNASISSYWAQEEAMITPEYVLSATSARDGSTALKVLAPRRWKFAVRGGGHGAIPGIANIENGVTIDLRGLNSVTVSLDRKTVTVGGGQSWGAVYEKLNPLGLAVSGGRHAPVGVGGSTLGGGFGYLTARVGFACDNVVRFEVVLANGSIVTASSITDPNL</sequence>
<name>A0ABQ0G210_9PEZI</name>
<dbReference type="RefSeq" id="XP_070913502.1">
    <property type="nucleotide sequence ID" value="XM_071057401.1"/>
</dbReference>
<feature type="domain" description="FAD-binding PCMH-type" evidence="5">
    <location>
        <begin position="44"/>
        <end position="192"/>
    </location>
</feature>
<dbReference type="GeneID" id="98172724"/>
<dbReference type="PANTHER" id="PTHR42973:SF22">
    <property type="entry name" value="FAD-BINDING PCMH-TYPE DOMAIN-CONTAINING PROTEIN-RELATED"/>
    <property type="match status" value="1"/>
</dbReference>
<dbReference type="Proteomes" id="UP001628179">
    <property type="component" value="Unassembled WGS sequence"/>
</dbReference>
<keyword evidence="2" id="KW-0285">Flavoprotein</keyword>
<dbReference type="SUPFAM" id="SSF56176">
    <property type="entry name" value="FAD-binding/transporter-associated domain-like"/>
    <property type="match status" value="1"/>
</dbReference>
<evidence type="ECO:0000256" key="2">
    <source>
        <dbReference type="ARBA" id="ARBA00022630"/>
    </source>
</evidence>
<keyword evidence="3" id="KW-0274">FAD</keyword>
<evidence type="ECO:0000313" key="7">
    <source>
        <dbReference type="Proteomes" id="UP001628179"/>
    </source>
</evidence>
<dbReference type="InterPro" id="IPR006094">
    <property type="entry name" value="Oxid_FAD_bind_N"/>
</dbReference>
<dbReference type="EMBL" id="BAAFSV010000001">
    <property type="protein sequence ID" value="GAB1311769.1"/>
    <property type="molecule type" value="Genomic_DNA"/>
</dbReference>
<dbReference type="PROSITE" id="PS51387">
    <property type="entry name" value="FAD_PCMH"/>
    <property type="match status" value="1"/>
</dbReference>
<keyword evidence="4" id="KW-0560">Oxidoreductase</keyword>
<dbReference type="InterPro" id="IPR036318">
    <property type="entry name" value="FAD-bd_PCMH-like_sf"/>
</dbReference>
<evidence type="ECO:0000313" key="6">
    <source>
        <dbReference type="EMBL" id="GAB1311769.1"/>
    </source>
</evidence>
<dbReference type="Gene3D" id="3.30.465.10">
    <property type="match status" value="1"/>
</dbReference>
<dbReference type="InterPro" id="IPR016169">
    <property type="entry name" value="FAD-bd_PCMH_sub2"/>
</dbReference>
<dbReference type="PANTHER" id="PTHR42973">
    <property type="entry name" value="BINDING OXIDOREDUCTASE, PUTATIVE (AFU_ORTHOLOGUE AFUA_1G17690)-RELATED"/>
    <property type="match status" value="1"/>
</dbReference>
<comment type="similarity">
    <text evidence="1">Belongs to the oxygen-dependent FAD-linked oxidoreductase family.</text>
</comment>
<dbReference type="Pfam" id="PF01565">
    <property type="entry name" value="FAD_binding_4"/>
    <property type="match status" value="1"/>
</dbReference>
<evidence type="ECO:0000259" key="5">
    <source>
        <dbReference type="PROSITE" id="PS51387"/>
    </source>
</evidence>
<protein>
    <recommendedName>
        <fullName evidence="5">FAD-binding PCMH-type domain-containing protein</fullName>
    </recommendedName>
</protein>
<dbReference type="InterPro" id="IPR016166">
    <property type="entry name" value="FAD-bd_PCMH"/>
</dbReference>
<evidence type="ECO:0000256" key="4">
    <source>
        <dbReference type="ARBA" id="ARBA00023002"/>
    </source>
</evidence>
<keyword evidence="7" id="KW-1185">Reference proteome</keyword>
<reference evidence="6 7" key="1">
    <citation type="submission" date="2024-09" db="EMBL/GenBank/DDBJ databases">
        <title>Itraconazole resistance in Madurella fahalii resulting from another homologue of gene encoding cytochrome P450 14-alpha sterol demethylase (CYP51).</title>
        <authorList>
            <person name="Yoshioka I."/>
            <person name="Fahal A.H."/>
            <person name="Kaneko S."/>
            <person name="Yaguchi T."/>
        </authorList>
    </citation>
    <scope>NUCLEOTIDE SEQUENCE [LARGE SCALE GENOMIC DNA]</scope>
    <source>
        <strain evidence="6 7">IFM 68171</strain>
    </source>
</reference>
<accession>A0ABQ0G210</accession>
<dbReference type="InterPro" id="IPR050416">
    <property type="entry name" value="FAD-linked_Oxidoreductase"/>
</dbReference>
<comment type="caution">
    <text evidence="6">The sequence shown here is derived from an EMBL/GenBank/DDBJ whole genome shotgun (WGS) entry which is preliminary data.</text>
</comment>
<organism evidence="6 7">
    <name type="scientific">Madurella fahalii</name>
    <dbReference type="NCBI Taxonomy" id="1157608"/>
    <lineage>
        <taxon>Eukaryota</taxon>
        <taxon>Fungi</taxon>
        <taxon>Dikarya</taxon>
        <taxon>Ascomycota</taxon>
        <taxon>Pezizomycotina</taxon>
        <taxon>Sordariomycetes</taxon>
        <taxon>Sordariomycetidae</taxon>
        <taxon>Sordariales</taxon>
        <taxon>Sordariales incertae sedis</taxon>
        <taxon>Madurella</taxon>
    </lineage>
</organism>
<evidence type="ECO:0000256" key="1">
    <source>
        <dbReference type="ARBA" id="ARBA00005466"/>
    </source>
</evidence>
<evidence type="ECO:0000256" key="3">
    <source>
        <dbReference type="ARBA" id="ARBA00022827"/>
    </source>
</evidence>
<gene>
    <name evidence="6" type="ORF">MFIFM68171_01979</name>
</gene>
<proteinExistence type="inferred from homology"/>